<dbReference type="Gene3D" id="3.40.80.10">
    <property type="entry name" value="Peptidoglycan recognition protein-like"/>
    <property type="match status" value="1"/>
</dbReference>
<protein>
    <submittedName>
        <fullName evidence="1">Uncharacterized protein</fullName>
    </submittedName>
</protein>
<name>A0A0F9F462_9ZZZZ</name>
<organism evidence="1">
    <name type="scientific">marine sediment metagenome</name>
    <dbReference type="NCBI Taxonomy" id="412755"/>
    <lineage>
        <taxon>unclassified sequences</taxon>
        <taxon>metagenomes</taxon>
        <taxon>ecological metagenomes</taxon>
    </lineage>
</organism>
<dbReference type="EMBL" id="LAZR01022668">
    <property type="protein sequence ID" value="KKL81073.1"/>
    <property type="molecule type" value="Genomic_DNA"/>
</dbReference>
<evidence type="ECO:0000313" key="1">
    <source>
        <dbReference type="EMBL" id="KKL81073.1"/>
    </source>
</evidence>
<reference evidence="1" key="1">
    <citation type="journal article" date="2015" name="Nature">
        <title>Complex archaea that bridge the gap between prokaryotes and eukaryotes.</title>
        <authorList>
            <person name="Spang A."/>
            <person name="Saw J.H."/>
            <person name="Jorgensen S.L."/>
            <person name="Zaremba-Niedzwiedzka K."/>
            <person name="Martijn J."/>
            <person name="Lind A.E."/>
            <person name="van Eijk R."/>
            <person name="Schleper C."/>
            <person name="Guy L."/>
            <person name="Ettema T.J."/>
        </authorList>
    </citation>
    <scope>NUCLEOTIDE SEQUENCE</scope>
</reference>
<comment type="caution">
    <text evidence="1">The sequence shown here is derived from an EMBL/GenBank/DDBJ whole genome shotgun (WGS) entry which is preliminary data.</text>
</comment>
<dbReference type="SUPFAM" id="SSF55846">
    <property type="entry name" value="N-acetylmuramoyl-L-alanine amidase-like"/>
    <property type="match status" value="1"/>
</dbReference>
<accession>A0A0F9F462</accession>
<gene>
    <name evidence="1" type="ORF">LCGC14_1998420</name>
</gene>
<dbReference type="GO" id="GO:0008745">
    <property type="term" value="F:N-acetylmuramoyl-L-alanine amidase activity"/>
    <property type="evidence" value="ECO:0007669"/>
    <property type="project" value="InterPro"/>
</dbReference>
<dbReference type="GO" id="GO:0009253">
    <property type="term" value="P:peptidoglycan catabolic process"/>
    <property type="evidence" value="ECO:0007669"/>
    <property type="project" value="InterPro"/>
</dbReference>
<proteinExistence type="predicted"/>
<dbReference type="AlphaFoldDB" id="A0A0F9F462"/>
<dbReference type="InterPro" id="IPR036505">
    <property type="entry name" value="Amidase/PGRP_sf"/>
</dbReference>
<sequence length="232" mass="26052">MPLAEVLDLTGLNVLGWPDRTITDTLSVHHTATFPPIDDYEGERRHIQSIDVYHRVTKPWGGCGYHVLAFPSGRFWVANGNLLIPRAGVKGHNKHTVHLVLVGTFTHSSPSAGTLAAAREGVAFLRGELGRLLIRPHNKMVNTVCPGTRWAEWGPSLEQEDAMAEERWQTKAREIAVDQVAHHQEWDHDLGLNLRLMVAAKFFSGQWQAHMGEHGEVVEVWENDTMILKKPE</sequence>